<name>A0A9Q3DXC3_9BASI</name>
<evidence type="ECO:0000313" key="2">
    <source>
        <dbReference type="Proteomes" id="UP000765509"/>
    </source>
</evidence>
<feature type="non-terminal residue" evidence="1">
    <location>
        <position position="1"/>
    </location>
</feature>
<dbReference type="AlphaFoldDB" id="A0A9Q3DXC3"/>
<evidence type="ECO:0000313" key="1">
    <source>
        <dbReference type="EMBL" id="MBW0508760.1"/>
    </source>
</evidence>
<comment type="caution">
    <text evidence="1">The sequence shown here is derived from an EMBL/GenBank/DDBJ whole genome shotgun (WGS) entry which is preliminary data.</text>
</comment>
<dbReference type="EMBL" id="AVOT02020524">
    <property type="protein sequence ID" value="MBW0508760.1"/>
    <property type="molecule type" value="Genomic_DNA"/>
</dbReference>
<proteinExistence type="predicted"/>
<accession>A0A9Q3DXC3</accession>
<dbReference type="Proteomes" id="UP000765509">
    <property type="component" value="Unassembled WGS sequence"/>
</dbReference>
<sequence>HGVQTFTTKNSPTYWSLTGFSVPLIDSFGVTLSGVEGKSATCSPPVKDLANNWVPCQGSLSTKFKYDTSKKEIFLQTNLTENNPTGLLYSISEGSYVYIGLENIVKVPLLTSEGFYSDPKKASS</sequence>
<keyword evidence="2" id="KW-1185">Reference proteome</keyword>
<protein>
    <submittedName>
        <fullName evidence="1">Uncharacterized protein</fullName>
    </submittedName>
</protein>
<gene>
    <name evidence="1" type="ORF">O181_048475</name>
</gene>
<reference evidence="1" key="1">
    <citation type="submission" date="2021-03" db="EMBL/GenBank/DDBJ databases">
        <title>Draft genome sequence of rust myrtle Austropuccinia psidii MF-1, a brazilian biotype.</title>
        <authorList>
            <person name="Quecine M.C."/>
            <person name="Pachon D.M.R."/>
            <person name="Bonatelli M.L."/>
            <person name="Correr F.H."/>
            <person name="Franceschini L.M."/>
            <person name="Leite T.F."/>
            <person name="Margarido G.R.A."/>
            <person name="Almeida C.A."/>
            <person name="Ferrarezi J.A."/>
            <person name="Labate C.A."/>
        </authorList>
    </citation>
    <scope>NUCLEOTIDE SEQUENCE</scope>
    <source>
        <strain evidence="1">MF-1</strain>
    </source>
</reference>
<organism evidence="1 2">
    <name type="scientific">Austropuccinia psidii MF-1</name>
    <dbReference type="NCBI Taxonomy" id="1389203"/>
    <lineage>
        <taxon>Eukaryota</taxon>
        <taxon>Fungi</taxon>
        <taxon>Dikarya</taxon>
        <taxon>Basidiomycota</taxon>
        <taxon>Pucciniomycotina</taxon>
        <taxon>Pucciniomycetes</taxon>
        <taxon>Pucciniales</taxon>
        <taxon>Sphaerophragmiaceae</taxon>
        <taxon>Austropuccinia</taxon>
    </lineage>
</organism>